<keyword evidence="3 9" id="KW-0679">Respiratory chain</keyword>
<evidence type="ECO:0000313" key="10">
    <source>
        <dbReference type="EMBL" id="CAD8739263.1"/>
    </source>
</evidence>
<dbReference type="PANTHER" id="PTHR12219:SF8">
    <property type="entry name" value="NADH DEHYDROGENASE [UBIQUINONE] IRON-SULFUR PROTEIN 4, MITOCHONDRIAL"/>
    <property type="match status" value="1"/>
</dbReference>
<keyword evidence="2 9" id="KW-0813">Transport</keyword>
<name>A0A6U4M9D9_HEMAN</name>
<protein>
    <recommendedName>
        <fullName evidence="9">NADH dehydrogenase [ubiquinone] iron-sulfur protein 4, mitochondrial</fullName>
    </recommendedName>
</protein>
<keyword evidence="8 9" id="KW-0472">Membrane</keyword>
<dbReference type="InterPro" id="IPR038532">
    <property type="entry name" value="NDUFS4-like_sf"/>
</dbReference>
<keyword evidence="5 9" id="KW-0809">Transit peptide</keyword>
<dbReference type="InterPro" id="IPR006885">
    <property type="entry name" value="NADH_UbQ_FeS_4_mit-like"/>
</dbReference>
<comment type="subcellular location">
    <subcellularLocation>
        <location evidence="9">Mitochondrion inner membrane</location>
        <topology evidence="9">Peripheral membrane protein</topology>
        <orientation evidence="9">Matrix side</orientation>
    </subcellularLocation>
</comment>
<keyword evidence="7 9" id="KW-0496">Mitochondrion</keyword>
<dbReference type="GO" id="GO:0022900">
    <property type="term" value="P:electron transport chain"/>
    <property type="evidence" value="ECO:0007669"/>
    <property type="project" value="InterPro"/>
</dbReference>
<dbReference type="EMBL" id="HBFK01009565">
    <property type="protein sequence ID" value="CAD8739263.1"/>
    <property type="molecule type" value="Transcribed_RNA"/>
</dbReference>
<comment type="function">
    <text evidence="9">Accessory subunit of the mitochondrial membrane respiratory chain NADH dehydrogenase (Complex I), that is believed not to be involved in catalysis. Complex I functions in the transfer of electrons from NADH to the respiratory chain. The immediate electron acceptor for the enzyme is believed to be ubiquinone.</text>
</comment>
<evidence type="ECO:0000256" key="4">
    <source>
        <dbReference type="ARBA" id="ARBA00022792"/>
    </source>
</evidence>
<dbReference type="PANTHER" id="PTHR12219">
    <property type="entry name" value="NADH-UBIQUINONE OXIDOREDUCTASE"/>
    <property type="match status" value="1"/>
</dbReference>
<evidence type="ECO:0000256" key="6">
    <source>
        <dbReference type="ARBA" id="ARBA00022982"/>
    </source>
</evidence>
<reference evidence="10" key="1">
    <citation type="submission" date="2021-01" db="EMBL/GenBank/DDBJ databases">
        <authorList>
            <person name="Corre E."/>
            <person name="Pelletier E."/>
            <person name="Niang G."/>
            <person name="Scheremetjew M."/>
            <person name="Finn R."/>
            <person name="Kale V."/>
            <person name="Holt S."/>
            <person name="Cochrane G."/>
            <person name="Meng A."/>
            <person name="Brown T."/>
            <person name="Cohen L."/>
        </authorList>
    </citation>
    <scope>NUCLEOTIDE SEQUENCE</scope>
    <source>
        <strain evidence="10">CCMP441</strain>
    </source>
</reference>
<evidence type="ECO:0000256" key="3">
    <source>
        <dbReference type="ARBA" id="ARBA00022660"/>
    </source>
</evidence>
<evidence type="ECO:0000256" key="1">
    <source>
        <dbReference type="ARBA" id="ARBA00005882"/>
    </source>
</evidence>
<dbReference type="Pfam" id="PF04800">
    <property type="entry name" value="NDUS4"/>
    <property type="match status" value="1"/>
</dbReference>
<proteinExistence type="inferred from homology"/>
<dbReference type="Gene3D" id="3.30.160.190">
    <property type="entry name" value="atu1810 like domain"/>
    <property type="match status" value="1"/>
</dbReference>
<evidence type="ECO:0000256" key="2">
    <source>
        <dbReference type="ARBA" id="ARBA00022448"/>
    </source>
</evidence>
<dbReference type="GO" id="GO:0005743">
    <property type="term" value="C:mitochondrial inner membrane"/>
    <property type="evidence" value="ECO:0007669"/>
    <property type="project" value="UniProtKB-SubCell"/>
</dbReference>
<evidence type="ECO:0000256" key="5">
    <source>
        <dbReference type="ARBA" id="ARBA00022946"/>
    </source>
</evidence>
<sequence>MLGRATKGLLSSAVRARPAVAATAARSMATKSTSASVYAVSGLSEDIYEGRKVTIYRPARSAMSQGVLGNKRWKLMFDMQGKWSNPLMGWTSGKDTLGTQLAETLTFPDPESAIAFCKKHQLQYEVEEPEESEVIATNPKKYADNFQWDGDEEDFNTGVSHWATRRSGTK</sequence>
<evidence type="ECO:0000256" key="8">
    <source>
        <dbReference type="ARBA" id="ARBA00023136"/>
    </source>
</evidence>
<accession>A0A6U4M9D9</accession>
<keyword evidence="6 9" id="KW-0249">Electron transport</keyword>
<evidence type="ECO:0000256" key="9">
    <source>
        <dbReference type="RuleBase" id="RU367010"/>
    </source>
</evidence>
<gene>
    <name evidence="10" type="ORF">HAND1043_LOCUS5755</name>
</gene>
<dbReference type="AlphaFoldDB" id="A0A6U4M9D9"/>
<comment type="similarity">
    <text evidence="1 9">Belongs to the complex I NDUFS4 subunit family.</text>
</comment>
<keyword evidence="4 9" id="KW-0999">Mitochondrion inner membrane</keyword>
<organism evidence="10">
    <name type="scientific">Hemiselmis andersenii</name>
    <name type="common">Cryptophyte alga</name>
    <dbReference type="NCBI Taxonomy" id="464988"/>
    <lineage>
        <taxon>Eukaryota</taxon>
        <taxon>Cryptophyceae</taxon>
        <taxon>Cryptomonadales</taxon>
        <taxon>Hemiselmidaceae</taxon>
        <taxon>Hemiselmis</taxon>
    </lineage>
</organism>
<evidence type="ECO:0000256" key="7">
    <source>
        <dbReference type="ARBA" id="ARBA00023128"/>
    </source>
</evidence>